<name>A0A0G1A9I3_9BACT</name>
<comment type="caution">
    <text evidence="4">The sequence shown here is derived from an EMBL/GenBank/DDBJ whole genome shotgun (WGS) entry which is preliminary data.</text>
</comment>
<dbReference type="EMBL" id="LCBY01000025">
    <property type="protein sequence ID" value="KKS21993.1"/>
    <property type="molecule type" value="Genomic_DNA"/>
</dbReference>
<dbReference type="Proteomes" id="UP000034371">
    <property type="component" value="Unassembled WGS sequence"/>
</dbReference>
<dbReference type="SUPFAM" id="SSF53448">
    <property type="entry name" value="Nucleotide-diphospho-sugar transferases"/>
    <property type="match status" value="1"/>
</dbReference>
<dbReference type="GO" id="GO:0005886">
    <property type="term" value="C:plasma membrane"/>
    <property type="evidence" value="ECO:0007669"/>
    <property type="project" value="TreeGrafter"/>
</dbReference>
<gene>
    <name evidence="4" type="ORF">UU78_C0025G0003</name>
</gene>
<reference evidence="4 5" key="1">
    <citation type="journal article" date="2015" name="Nature">
        <title>rRNA introns, odd ribosomes, and small enigmatic genomes across a large radiation of phyla.</title>
        <authorList>
            <person name="Brown C.T."/>
            <person name="Hug L.A."/>
            <person name="Thomas B.C."/>
            <person name="Sharon I."/>
            <person name="Castelle C.J."/>
            <person name="Singh A."/>
            <person name="Wilkins M.J."/>
            <person name="Williams K.H."/>
            <person name="Banfield J.F."/>
        </authorList>
    </citation>
    <scope>NUCLEOTIDE SEQUENCE [LARGE SCALE GENOMIC DNA]</scope>
</reference>
<keyword evidence="3" id="KW-0472">Membrane</keyword>
<dbReference type="PANTHER" id="PTHR48090">
    <property type="entry name" value="UNDECAPRENYL-PHOSPHATE 4-DEOXY-4-FORMAMIDO-L-ARABINOSE TRANSFERASE-RELATED"/>
    <property type="match status" value="1"/>
</dbReference>
<keyword evidence="1" id="KW-0812">Transmembrane</keyword>
<dbReference type="PANTHER" id="PTHR48090:SF3">
    <property type="entry name" value="UNDECAPRENYL-PHOSPHATE 4-DEOXY-4-FORMAMIDO-L-ARABINOSE TRANSFERASE"/>
    <property type="match status" value="1"/>
</dbReference>
<keyword evidence="2" id="KW-1133">Transmembrane helix</keyword>
<accession>A0A0G1A9I3</accession>
<dbReference type="InterPro" id="IPR050256">
    <property type="entry name" value="Glycosyltransferase_2"/>
</dbReference>
<evidence type="ECO:0000256" key="3">
    <source>
        <dbReference type="ARBA" id="ARBA00023136"/>
    </source>
</evidence>
<organism evidence="4 5">
    <name type="scientific">Candidatus Roizmanbacteria bacterium GW2011_GWC2_41_7</name>
    <dbReference type="NCBI Taxonomy" id="1618487"/>
    <lineage>
        <taxon>Bacteria</taxon>
        <taxon>Candidatus Roizmaniibacteriota</taxon>
    </lineage>
</organism>
<evidence type="ECO:0000313" key="4">
    <source>
        <dbReference type="EMBL" id="KKS21993.1"/>
    </source>
</evidence>
<evidence type="ECO:0000313" key="5">
    <source>
        <dbReference type="Proteomes" id="UP000034371"/>
    </source>
</evidence>
<dbReference type="InterPro" id="IPR029044">
    <property type="entry name" value="Nucleotide-diphossugar_trans"/>
</dbReference>
<keyword evidence="4" id="KW-0808">Transferase</keyword>
<sequence length="128" mass="14827">MLQLVGEVNIDVDVVNGYKIKRSDSLARKILGGIYNFTLHKIFEISISDIDCDFRLIRRKSLKKVRLTSTSGFICLQLVLGLQKTGARFREVGVHHYPRPVGSSQFFQPKHILKTLKEFLEFYRNKNE</sequence>
<evidence type="ECO:0000256" key="2">
    <source>
        <dbReference type="ARBA" id="ARBA00022989"/>
    </source>
</evidence>
<evidence type="ECO:0000256" key="1">
    <source>
        <dbReference type="ARBA" id="ARBA00022692"/>
    </source>
</evidence>
<dbReference type="GO" id="GO:0099621">
    <property type="term" value="F:undecaprenyl-phosphate 4-deoxy-4-formamido-L-arabinose transferase activity"/>
    <property type="evidence" value="ECO:0007669"/>
    <property type="project" value="TreeGrafter"/>
</dbReference>
<dbReference type="AlphaFoldDB" id="A0A0G1A9I3"/>
<proteinExistence type="predicted"/>
<protein>
    <submittedName>
        <fullName evidence="4">Glycosyl transferase family 2</fullName>
    </submittedName>
</protein>